<reference evidence="1 2" key="2">
    <citation type="submission" date="2018-11" db="EMBL/GenBank/DDBJ databases">
        <authorList>
            <consortium name="Pathogen Informatics"/>
        </authorList>
    </citation>
    <scope>NUCLEOTIDE SEQUENCE [LARGE SCALE GENOMIC DNA]</scope>
</reference>
<name>A0A0N4YKG1_NIPBR</name>
<evidence type="ECO:0000313" key="1">
    <source>
        <dbReference type="EMBL" id="VDL81185.1"/>
    </source>
</evidence>
<dbReference type="WBParaSite" id="NBR_0001752701-mRNA-1">
    <property type="protein sequence ID" value="NBR_0001752701-mRNA-1"/>
    <property type="gene ID" value="NBR_0001752701"/>
</dbReference>
<reference evidence="3" key="1">
    <citation type="submission" date="2017-02" db="UniProtKB">
        <authorList>
            <consortium name="WormBaseParasite"/>
        </authorList>
    </citation>
    <scope>IDENTIFICATION</scope>
</reference>
<protein>
    <submittedName>
        <fullName evidence="3">SCP domain-containing protein</fullName>
    </submittedName>
</protein>
<evidence type="ECO:0000313" key="2">
    <source>
        <dbReference type="Proteomes" id="UP000271162"/>
    </source>
</evidence>
<dbReference type="EMBL" id="UYSL01022814">
    <property type="protein sequence ID" value="VDL81185.1"/>
    <property type="molecule type" value="Genomic_DNA"/>
</dbReference>
<proteinExistence type="predicted"/>
<accession>A0A0N4YKG1</accession>
<organism evidence="3">
    <name type="scientific">Nippostrongylus brasiliensis</name>
    <name type="common">Rat hookworm</name>
    <dbReference type="NCBI Taxonomy" id="27835"/>
    <lineage>
        <taxon>Eukaryota</taxon>
        <taxon>Metazoa</taxon>
        <taxon>Ecdysozoa</taxon>
        <taxon>Nematoda</taxon>
        <taxon>Chromadorea</taxon>
        <taxon>Rhabditida</taxon>
        <taxon>Rhabditina</taxon>
        <taxon>Rhabditomorpha</taxon>
        <taxon>Strongyloidea</taxon>
        <taxon>Heligmosomidae</taxon>
        <taxon>Nippostrongylus</taxon>
    </lineage>
</organism>
<sequence length="132" mass="14209">MGAPEVIVPQDIVKPLVGNIVKTLGQHNVWNCDAEWNIWDSDRYLNGSAVDCNSLHSYNGWGTNAIPVGMPASGQCGDVGIKGAAGAWLKESVAQWDATDMACVHKPCLNQANLQMLYCVFNVKYVGVNDSA</sequence>
<dbReference type="AlphaFoldDB" id="A0A0N4YKG1"/>
<gene>
    <name evidence="1" type="ORF">NBR_LOCUS17528</name>
</gene>
<evidence type="ECO:0000313" key="3">
    <source>
        <dbReference type="WBParaSite" id="NBR_0001752701-mRNA-1"/>
    </source>
</evidence>
<dbReference type="Proteomes" id="UP000271162">
    <property type="component" value="Unassembled WGS sequence"/>
</dbReference>
<keyword evidence="2" id="KW-1185">Reference proteome</keyword>